<name>A0A0F7VRT7_STRLW</name>
<gene>
    <name evidence="2" type="primary">sle_07640</name>
</gene>
<dbReference type="AlphaFoldDB" id="A0A0F7VRT7"/>
<protein>
    <submittedName>
        <fullName evidence="2">Uncharacterized protein</fullName>
    </submittedName>
</protein>
<organism evidence="2 3">
    <name type="scientific">Streptomyces leeuwenhoekii</name>
    <dbReference type="NCBI Taxonomy" id="1437453"/>
    <lineage>
        <taxon>Bacteria</taxon>
        <taxon>Bacillati</taxon>
        <taxon>Actinomycetota</taxon>
        <taxon>Actinomycetes</taxon>
        <taxon>Kitasatosporales</taxon>
        <taxon>Streptomycetaceae</taxon>
        <taxon>Streptomyces</taxon>
    </lineage>
</organism>
<reference evidence="2 3" key="1">
    <citation type="submission" date="2015-02" db="EMBL/GenBank/DDBJ databases">
        <authorList>
            <person name="Gomez-Escribano P.J."/>
        </authorList>
    </citation>
    <scope>NUCLEOTIDE SEQUENCE [LARGE SCALE GENOMIC DNA]</scope>
    <source>
        <strain evidence="3">C34 (DSM 42122 / NRRL B-24963)</strain>
    </source>
</reference>
<evidence type="ECO:0000313" key="2">
    <source>
        <dbReference type="EMBL" id="CQR60227.1"/>
    </source>
</evidence>
<feature type="region of interest" description="Disordered" evidence="1">
    <location>
        <begin position="232"/>
        <end position="255"/>
    </location>
</feature>
<dbReference type="KEGG" id="sle:sle_07640"/>
<accession>A0A0F7VRT7</accession>
<dbReference type="EMBL" id="LN831790">
    <property type="protein sequence ID" value="CQR60227.1"/>
    <property type="molecule type" value="Genomic_DNA"/>
</dbReference>
<sequence length="255" mass="26403">MCPNSVPCAPNGGRMSCACWCPPRCCSSSTLLLCDATTTTIPVSPTIVDDTVTRFNLGPAFPDLAGSHASLWSGGALVYPADPNASAGDGTQVYRTAVGRITAAPLNCEGATGTLTVSTRVTLNGPGPGQAQDGSLMLFRGTTLIVQDNATRNAPVGHVETLTVSAPVTAADLADGNLYVGLYLETFHVTRKSWTADQFTVAAVLDGCDVQFLRTFVIDCDTGAVLAHSDTTLDGEPYTPTGQVGQCRAPDNSSN</sequence>
<evidence type="ECO:0000256" key="1">
    <source>
        <dbReference type="SAM" id="MobiDB-lite"/>
    </source>
</evidence>
<dbReference type="Proteomes" id="UP000035016">
    <property type="component" value="Chromosome Chromosome"/>
</dbReference>
<evidence type="ECO:0000313" key="3">
    <source>
        <dbReference type="Proteomes" id="UP000035016"/>
    </source>
</evidence>
<proteinExistence type="predicted"/>